<accession>A0A0F0KNG9</accession>
<keyword evidence="4" id="KW-1185">Reference proteome</keyword>
<evidence type="ECO:0000256" key="1">
    <source>
        <dbReference type="SAM" id="MobiDB-lite"/>
    </source>
</evidence>
<dbReference type="OrthoDB" id="3625784at2"/>
<evidence type="ECO:0000313" key="4">
    <source>
        <dbReference type="Proteomes" id="UP000033448"/>
    </source>
</evidence>
<dbReference type="Proteomes" id="UP000033448">
    <property type="component" value="Unassembled WGS sequence"/>
</dbReference>
<organism evidence="3 4">
    <name type="scientific">Microbacterium azadirachtae</name>
    <dbReference type="NCBI Taxonomy" id="582680"/>
    <lineage>
        <taxon>Bacteria</taxon>
        <taxon>Bacillati</taxon>
        <taxon>Actinomycetota</taxon>
        <taxon>Actinomycetes</taxon>
        <taxon>Micrococcales</taxon>
        <taxon>Microbacteriaceae</taxon>
        <taxon>Microbacterium</taxon>
    </lineage>
</organism>
<sequence>MEDHTDTSRPPATRATQATSQASQASQEDVSRRWERILQEVRVTQTGTQIITGFLLSVAFQQTFAKLPGHARGIYLVLVVLACVATLLGLLPVVQHRRLPERDPDRRLVASGSRILIALLLLVTLLAIGVAVFIFDVVLGGVAALVAGIVAFVAGVLVWTLPVHSRARRPRHA</sequence>
<feature type="transmembrane region" description="Helical" evidence="2">
    <location>
        <begin position="115"/>
        <end position="135"/>
    </location>
</feature>
<keyword evidence="2" id="KW-0472">Membrane</keyword>
<dbReference type="RefSeq" id="WP_045250983.1">
    <property type="nucleotide sequence ID" value="NZ_JYIT01000079.1"/>
</dbReference>
<gene>
    <name evidence="3" type="ORF">RL72_02311</name>
</gene>
<feature type="region of interest" description="Disordered" evidence="1">
    <location>
        <begin position="1"/>
        <end position="28"/>
    </location>
</feature>
<dbReference type="EMBL" id="JYIT01000079">
    <property type="protein sequence ID" value="KJL22004.1"/>
    <property type="molecule type" value="Genomic_DNA"/>
</dbReference>
<dbReference type="Pfam" id="PF19853">
    <property type="entry name" value="DUF6328"/>
    <property type="match status" value="1"/>
</dbReference>
<evidence type="ECO:0008006" key="5">
    <source>
        <dbReference type="Google" id="ProtNLM"/>
    </source>
</evidence>
<dbReference type="AlphaFoldDB" id="A0A0F0KNG9"/>
<feature type="transmembrane region" description="Helical" evidence="2">
    <location>
        <begin position="74"/>
        <end position="94"/>
    </location>
</feature>
<proteinExistence type="predicted"/>
<protein>
    <recommendedName>
        <fullName evidence="5">Sodium:proton antiporter</fullName>
    </recommendedName>
</protein>
<evidence type="ECO:0000256" key="2">
    <source>
        <dbReference type="SAM" id="Phobius"/>
    </source>
</evidence>
<evidence type="ECO:0000313" key="3">
    <source>
        <dbReference type="EMBL" id="KJL22004.1"/>
    </source>
</evidence>
<reference evidence="3 4" key="1">
    <citation type="submission" date="2015-02" db="EMBL/GenBank/DDBJ databases">
        <title>Draft genome sequences of ten Microbacterium spp. with emphasis on heavy metal contaminated environments.</title>
        <authorList>
            <person name="Corretto E."/>
        </authorList>
    </citation>
    <scope>NUCLEOTIDE SEQUENCE [LARGE SCALE GENOMIC DNA]</scope>
    <source>
        <strain evidence="3 4">DSM 23848</strain>
    </source>
</reference>
<name>A0A0F0KNG9_9MICO</name>
<feature type="transmembrane region" description="Helical" evidence="2">
    <location>
        <begin position="141"/>
        <end position="161"/>
    </location>
</feature>
<dbReference type="InterPro" id="IPR046291">
    <property type="entry name" value="DUF6328"/>
</dbReference>
<dbReference type="PATRIC" id="fig|582680.7.peg.2359"/>
<feature type="compositionally biased region" description="Low complexity" evidence="1">
    <location>
        <begin position="8"/>
        <end position="27"/>
    </location>
</feature>
<keyword evidence="2" id="KW-1133">Transmembrane helix</keyword>
<comment type="caution">
    <text evidence="3">The sequence shown here is derived from an EMBL/GenBank/DDBJ whole genome shotgun (WGS) entry which is preliminary data.</text>
</comment>
<keyword evidence="2" id="KW-0812">Transmembrane</keyword>